<keyword evidence="1" id="KW-0805">Transcription regulation</keyword>
<name>A0ABW8VFZ4_9PROT</name>
<dbReference type="SUPFAM" id="SSF52172">
    <property type="entry name" value="CheY-like"/>
    <property type="match status" value="1"/>
</dbReference>
<accession>A0ABW8VFZ4</accession>
<protein>
    <submittedName>
        <fullName evidence="7">Response regulator transcription factor</fullName>
    </submittedName>
</protein>
<dbReference type="PROSITE" id="PS50110">
    <property type="entry name" value="RESPONSE_REGULATORY"/>
    <property type="match status" value="1"/>
</dbReference>
<sequence>MSDRSMSDRSAMAVESPFVAIIDDDPSIRESLVSLLRSVGLTALPFASAQEFLQQRLPDAPGCLVLDVRLPGQSGLEFQRELSGTDIHLPVVFITGHGDIPMSVTAMKAGAVEFLAKPFRDQDLIDAVHTGIERDRDRRRTLDALCDLRERFRSLTPREREVMRLVAAGQLNKQIAAELQLSEITVKVHRASVMRKMQARSLPDLVRIADKVTLAGDA</sequence>
<dbReference type="SMART" id="SM00448">
    <property type="entry name" value="REC"/>
    <property type="match status" value="1"/>
</dbReference>
<dbReference type="Pfam" id="PF00072">
    <property type="entry name" value="Response_reg"/>
    <property type="match status" value="1"/>
</dbReference>
<feature type="domain" description="Response regulatory" evidence="6">
    <location>
        <begin position="18"/>
        <end position="132"/>
    </location>
</feature>
<comment type="caution">
    <text evidence="7">The sequence shown here is derived from an EMBL/GenBank/DDBJ whole genome shotgun (WGS) entry which is preliminary data.</text>
</comment>
<dbReference type="InterPro" id="IPR000792">
    <property type="entry name" value="Tscrpt_reg_LuxR_C"/>
</dbReference>
<evidence type="ECO:0000313" key="8">
    <source>
        <dbReference type="Proteomes" id="UP001628281"/>
    </source>
</evidence>
<keyword evidence="2" id="KW-0238">DNA-binding</keyword>
<feature type="modified residue" description="4-aspartylphosphate" evidence="4">
    <location>
        <position position="67"/>
    </location>
</feature>
<dbReference type="CDD" id="cd17537">
    <property type="entry name" value="REC_FixJ"/>
    <property type="match status" value="1"/>
</dbReference>
<evidence type="ECO:0000256" key="4">
    <source>
        <dbReference type="PROSITE-ProRule" id="PRU00169"/>
    </source>
</evidence>
<evidence type="ECO:0000259" key="5">
    <source>
        <dbReference type="PROSITE" id="PS50043"/>
    </source>
</evidence>
<dbReference type="SMART" id="SM00421">
    <property type="entry name" value="HTH_LUXR"/>
    <property type="match status" value="1"/>
</dbReference>
<dbReference type="InterPro" id="IPR011006">
    <property type="entry name" value="CheY-like_superfamily"/>
</dbReference>
<organism evidence="7 8">
    <name type="scientific">Azospirillum argentinense</name>
    <dbReference type="NCBI Taxonomy" id="2970906"/>
    <lineage>
        <taxon>Bacteria</taxon>
        <taxon>Pseudomonadati</taxon>
        <taxon>Pseudomonadota</taxon>
        <taxon>Alphaproteobacteria</taxon>
        <taxon>Rhodospirillales</taxon>
        <taxon>Azospirillaceae</taxon>
        <taxon>Azospirillum</taxon>
    </lineage>
</organism>
<gene>
    <name evidence="7" type="ORF">ACJ41P_29855</name>
</gene>
<dbReference type="EMBL" id="JBJLSN010000077">
    <property type="protein sequence ID" value="MFL7905367.1"/>
    <property type="molecule type" value="Genomic_DNA"/>
</dbReference>
<dbReference type="Gene3D" id="3.40.50.2300">
    <property type="match status" value="1"/>
</dbReference>
<dbReference type="PROSITE" id="PS50043">
    <property type="entry name" value="HTH_LUXR_2"/>
    <property type="match status" value="1"/>
</dbReference>
<evidence type="ECO:0000256" key="2">
    <source>
        <dbReference type="ARBA" id="ARBA00023125"/>
    </source>
</evidence>
<keyword evidence="8" id="KW-1185">Reference proteome</keyword>
<dbReference type="CDD" id="cd06170">
    <property type="entry name" value="LuxR_C_like"/>
    <property type="match status" value="1"/>
</dbReference>
<evidence type="ECO:0000256" key="3">
    <source>
        <dbReference type="ARBA" id="ARBA00023163"/>
    </source>
</evidence>
<dbReference type="Pfam" id="PF00196">
    <property type="entry name" value="GerE"/>
    <property type="match status" value="1"/>
</dbReference>
<reference evidence="7 8" key="1">
    <citation type="submission" date="2024-11" db="EMBL/GenBank/DDBJ databases">
        <title>Draft genome sequences of two bacteria associated to sugarcane roots in Colombia.</title>
        <authorList>
            <person name="Pardo-Diaz S."/>
            <person name="Masmela-Mendoza J."/>
            <person name="Delgadillo-Duran P."/>
            <person name="Bautista E.J."/>
            <person name="Rojas-Tapias D.F."/>
        </authorList>
    </citation>
    <scope>NUCLEOTIDE SEQUENCE [LARGE SCALE GENOMIC DNA]</scope>
    <source>
        <strain evidence="7 8">Ap18</strain>
    </source>
</reference>
<dbReference type="PROSITE" id="PS00622">
    <property type="entry name" value="HTH_LUXR_1"/>
    <property type="match status" value="1"/>
</dbReference>
<keyword evidence="3" id="KW-0804">Transcription</keyword>
<dbReference type="Gene3D" id="1.10.10.10">
    <property type="entry name" value="Winged helix-like DNA-binding domain superfamily/Winged helix DNA-binding domain"/>
    <property type="match status" value="1"/>
</dbReference>
<dbReference type="InterPro" id="IPR036388">
    <property type="entry name" value="WH-like_DNA-bd_sf"/>
</dbReference>
<evidence type="ECO:0000313" key="7">
    <source>
        <dbReference type="EMBL" id="MFL7905367.1"/>
    </source>
</evidence>
<feature type="domain" description="HTH luxR-type" evidence="5">
    <location>
        <begin position="148"/>
        <end position="213"/>
    </location>
</feature>
<dbReference type="InterPro" id="IPR001789">
    <property type="entry name" value="Sig_transdc_resp-reg_receiver"/>
</dbReference>
<evidence type="ECO:0000259" key="6">
    <source>
        <dbReference type="PROSITE" id="PS50110"/>
    </source>
</evidence>
<dbReference type="Proteomes" id="UP001628281">
    <property type="component" value="Unassembled WGS sequence"/>
</dbReference>
<keyword evidence="4" id="KW-0597">Phosphoprotein</keyword>
<dbReference type="PANTHER" id="PTHR44688:SF16">
    <property type="entry name" value="DNA-BINDING TRANSCRIPTIONAL ACTIVATOR DEVR_DOSR"/>
    <property type="match status" value="1"/>
</dbReference>
<proteinExistence type="predicted"/>
<dbReference type="SUPFAM" id="SSF46894">
    <property type="entry name" value="C-terminal effector domain of the bipartite response regulators"/>
    <property type="match status" value="1"/>
</dbReference>
<dbReference type="PANTHER" id="PTHR44688">
    <property type="entry name" value="DNA-BINDING TRANSCRIPTIONAL ACTIVATOR DEVR_DOSR"/>
    <property type="match status" value="1"/>
</dbReference>
<dbReference type="InterPro" id="IPR016032">
    <property type="entry name" value="Sig_transdc_resp-reg_C-effctor"/>
</dbReference>
<dbReference type="PRINTS" id="PR00038">
    <property type="entry name" value="HTHLUXR"/>
</dbReference>
<dbReference type="RefSeq" id="WP_349620518.1">
    <property type="nucleotide sequence ID" value="NZ_JBDZDB010000009.1"/>
</dbReference>
<evidence type="ECO:0000256" key="1">
    <source>
        <dbReference type="ARBA" id="ARBA00023015"/>
    </source>
</evidence>